<dbReference type="Proteomes" id="UP000198900">
    <property type="component" value="Unassembled WGS sequence"/>
</dbReference>
<protein>
    <submittedName>
        <fullName evidence="1">Uncharacterized protein</fullName>
    </submittedName>
</protein>
<dbReference type="RefSeq" id="WP_244186726.1">
    <property type="nucleotide sequence ID" value="NZ_FNDI01000019.1"/>
</dbReference>
<evidence type="ECO:0000313" key="1">
    <source>
        <dbReference type="EMBL" id="SDI57092.1"/>
    </source>
</evidence>
<name>A0A7Z7FLI6_9BURK</name>
<comment type="caution">
    <text evidence="1">The sequence shown here is derived from an EMBL/GenBank/DDBJ whole genome shotgun (WGS) entry which is preliminary data.</text>
</comment>
<reference evidence="1" key="1">
    <citation type="submission" date="2016-10" db="EMBL/GenBank/DDBJ databases">
        <authorList>
            <person name="Varghese N."/>
            <person name="Submissions S."/>
        </authorList>
    </citation>
    <scope>NUCLEOTIDE SEQUENCE [LARGE SCALE GENOMIC DNA]</scope>
    <source>
        <strain evidence="1">YR281</strain>
    </source>
</reference>
<sequence length="112" mass="12796">MDMNRSALYNEPVTVVAFDSVGCPGTLGPRLVNFRILAFWRQRWIFLRAGTSALARENIFLRKAVFQNLCANFFNNGLVFVVSLSFGFPGKLSYQVSKRYAGCHNVVRLDWR</sequence>
<organism evidence="1 2">
    <name type="scientific">Paraburkholderia steynii</name>
    <dbReference type="NCBI Taxonomy" id="1245441"/>
    <lineage>
        <taxon>Bacteria</taxon>
        <taxon>Pseudomonadati</taxon>
        <taxon>Pseudomonadota</taxon>
        <taxon>Betaproteobacteria</taxon>
        <taxon>Burkholderiales</taxon>
        <taxon>Burkholderiaceae</taxon>
        <taxon>Paraburkholderia</taxon>
    </lineage>
</organism>
<proteinExistence type="predicted"/>
<accession>A0A7Z7FLI6</accession>
<keyword evidence="2" id="KW-1185">Reference proteome</keyword>
<evidence type="ECO:0000313" key="2">
    <source>
        <dbReference type="Proteomes" id="UP000198900"/>
    </source>
</evidence>
<dbReference type="EMBL" id="FNDI01000019">
    <property type="protein sequence ID" value="SDI57092.1"/>
    <property type="molecule type" value="Genomic_DNA"/>
</dbReference>
<dbReference type="AlphaFoldDB" id="A0A7Z7FLI6"/>
<gene>
    <name evidence="1" type="ORF">SAMN04487926_119106</name>
</gene>